<dbReference type="PANTHER" id="PTHR43103">
    <property type="entry name" value="NUCLEOSIDE-DIPHOSPHATE-SUGAR EPIMERASE"/>
    <property type="match status" value="1"/>
</dbReference>
<keyword evidence="2" id="KW-0119">Carbohydrate metabolism</keyword>
<name>A0ABS7WQ05_9BACT</name>
<dbReference type="PANTHER" id="PTHR43103:SF3">
    <property type="entry name" value="ADP-L-GLYCERO-D-MANNO-HEPTOSE-6-EPIMERASE"/>
    <property type="match status" value="1"/>
</dbReference>
<dbReference type="Pfam" id="PF01370">
    <property type="entry name" value="Epimerase"/>
    <property type="match status" value="1"/>
</dbReference>
<dbReference type="InterPro" id="IPR001509">
    <property type="entry name" value="Epimerase_deHydtase"/>
</dbReference>
<evidence type="ECO:0000313" key="4">
    <source>
        <dbReference type="EMBL" id="MBZ7986849.1"/>
    </source>
</evidence>
<dbReference type="Gene3D" id="3.90.25.10">
    <property type="entry name" value="UDP-galactose 4-epimerase, domain 1"/>
    <property type="match status" value="1"/>
</dbReference>
<dbReference type="RefSeq" id="WP_172230828.1">
    <property type="nucleotide sequence ID" value="NZ_CP035946.1"/>
</dbReference>
<dbReference type="SUPFAM" id="SSF51735">
    <property type="entry name" value="NAD(P)-binding Rossmann-fold domains"/>
    <property type="match status" value="1"/>
</dbReference>
<feature type="domain" description="NAD-dependent epimerase/dehydratase" evidence="3">
    <location>
        <begin position="3"/>
        <end position="239"/>
    </location>
</feature>
<gene>
    <name evidence="4" type="ORF">AVCANL283_01785</name>
</gene>
<evidence type="ECO:0000256" key="1">
    <source>
        <dbReference type="ARBA" id="ARBA00022857"/>
    </source>
</evidence>
<dbReference type="Proteomes" id="UP000786183">
    <property type="component" value="Unassembled WGS sequence"/>
</dbReference>
<proteinExistence type="predicted"/>
<keyword evidence="1" id="KW-0521">NADP</keyword>
<organism evidence="4 5">
    <name type="scientific">Campylobacter canadensis</name>
    <dbReference type="NCBI Taxonomy" id="449520"/>
    <lineage>
        <taxon>Bacteria</taxon>
        <taxon>Pseudomonadati</taxon>
        <taxon>Campylobacterota</taxon>
        <taxon>Epsilonproteobacteria</taxon>
        <taxon>Campylobacterales</taxon>
        <taxon>Campylobacteraceae</taxon>
        <taxon>Campylobacter</taxon>
    </lineage>
</organism>
<dbReference type="InterPro" id="IPR036291">
    <property type="entry name" value="NAD(P)-bd_dom_sf"/>
</dbReference>
<evidence type="ECO:0000313" key="5">
    <source>
        <dbReference type="Proteomes" id="UP000786183"/>
    </source>
</evidence>
<reference evidence="4 5" key="1">
    <citation type="submission" date="2020-07" db="EMBL/GenBank/DDBJ databases">
        <title>Transfer of Campylobacter canadensis to the novel genus Avispirillum gen. nov., that also includes two novel species recovered from migratory waterfowl: Avispirillum anseris sp. nov. and Avispirillum brantae sp. nov.</title>
        <authorList>
            <person name="Miller W.G."/>
            <person name="Chapman M.H."/>
            <person name="Yee E."/>
            <person name="Inglis G.D."/>
        </authorList>
    </citation>
    <scope>NUCLEOTIDE SEQUENCE [LARGE SCALE GENOMIC DNA]</scope>
    <source>
        <strain evidence="4 5">L283</strain>
    </source>
</reference>
<protein>
    <submittedName>
        <fullName evidence="4">NAD-dependent epimerase/dehydratase family protein</fullName>
    </submittedName>
</protein>
<evidence type="ECO:0000256" key="2">
    <source>
        <dbReference type="ARBA" id="ARBA00023277"/>
    </source>
</evidence>
<sequence length="316" mass="36042">MKIAITGAAGFIGSNLAQSLCKEHEVLALDNFDNTQRFENGKKKYFGTFKNLLDYNGDLYCANLLDDEFYKVLDEFKPDVIYHLAAISDTTVYNEEIILKSNVNSFKKIINIANKYDAKLIYASSASVYGDAKSPQTVGKDERPKNPYAFSKLMMEKIANLYCKNAVGLRYFNVYGKNESNKEQTSSMILQFANQILDKNEARLFEGSENIFRDFVYIKDVTKANIAALNAKGGVYNVGSFKARSFLDIVLILEKELLNLGLIKDEVKKIYIKNPYEKAYQFFTEAAANKDFNYEADYSLEEGIKDYLPYILKERL</sequence>
<dbReference type="Gene3D" id="3.40.50.720">
    <property type="entry name" value="NAD(P)-binding Rossmann-like Domain"/>
    <property type="match status" value="1"/>
</dbReference>
<dbReference type="EMBL" id="JACGBB010000003">
    <property type="protein sequence ID" value="MBZ7986849.1"/>
    <property type="molecule type" value="Genomic_DNA"/>
</dbReference>
<accession>A0ABS7WQ05</accession>
<evidence type="ECO:0000259" key="3">
    <source>
        <dbReference type="Pfam" id="PF01370"/>
    </source>
</evidence>
<keyword evidence="5" id="KW-1185">Reference proteome</keyword>
<comment type="caution">
    <text evidence="4">The sequence shown here is derived from an EMBL/GenBank/DDBJ whole genome shotgun (WGS) entry which is preliminary data.</text>
</comment>